<dbReference type="Gene3D" id="3.30.70.270">
    <property type="match status" value="1"/>
</dbReference>
<keyword evidence="3" id="KW-1133">Transmembrane helix</keyword>
<accession>A0A7Z0BUH4</accession>
<evidence type="ECO:0000256" key="1">
    <source>
        <dbReference type="ARBA" id="ARBA00012528"/>
    </source>
</evidence>
<dbReference type="GO" id="GO:1902201">
    <property type="term" value="P:negative regulation of bacterial-type flagellum-dependent cell motility"/>
    <property type="evidence" value="ECO:0007669"/>
    <property type="project" value="TreeGrafter"/>
</dbReference>
<feature type="transmembrane region" description="Helical" evidence="3">
    <location>
        <begin position="63"/>
        <end position="83"/>
    </location>
</feature>
<keyword evidence="6" id="KW-1185">Reference proteome</keyword>
<protein>
    <recommendedName>
        <fullName evidence="1">diguanylate cyclase</fullName>
        <ecNumber evidence="1">2.7.7.65</ecNumber>
    </recommendedName>
</protein>
<name>A0A7Z0BUH4_9SPHN</name>
<evidence type="ECO:0000259" key="4">
    <source>
        <dbReference type="PROSITE" id="PS50887"/>
    </source>
</evidence>
<dbReference type="PANTHER" id="PTHR45138:SF9">
    <property type="entry name" value="DIGUANYLATE CYCLASE DGCM-RELATED"/>
    <property type="match status" value="1"/>
</dbReference>
<dbReference type="InterPro" id="IPR043128">
    <property type="entry name" value="Rev_trsase/Diguanyl_cyclase"/>
</dbReference>
<feature type="transmembrane region" description="Helical" evidence="3">
    <location>
        <begin position="35"/>
        <end position="51"/>
    </location>
</feature>
<dbReference type="GO" id="GO:0043709">
    <property type="term" value="P:cell adhesion involved in single-species biofilm formation"/>
    <property type="evidence" value="ECO:0007669"/>
    <property type="project" value="TreeGrafter"/>
</dbReference>
<dbReference type="Proteomes" id="UP000522081">
    <property type="component" value="Unassembled WGS sequence"/>
</dbReference>
<evidence type="ECO:0000256" key="3">
    <source>
        <dbReference type="SAM" id="Phobius"/>
    </source>
</evidence>
<keyword evidence="3" id="KW-0812">Transmembrane</keyword>
<dbReference type="CDD" id="cd01949">
    <property type="entry name" value="GGDEF"/>
    <property type="match status" value="1"/>
</dbReference>
<dbReference type="RefSeq" id="WP_179407078.1">
    <property type="nucleotide sequence ID" value="NZ_BMGF01000002.1"/>
</dbReference>
<gene>
    <name evidence="5" type="ORF">FHS75_001527</name>
</gene>
<proteinExistence type="predicted"/>
<dbReference type="SMART" id="SM00267">
    <property type="entry name" value="GGDEF"/>
    <property type="match status" value="1"/>
</dbReference>
<evidence type="ECO:0000256" key="2">
    <source>
        <dbReference type="ARBA" id="ARBA00034247"/>
    </source>
</evidence>
<sequence>MSGQSQFFILIPAMYVLFTLALAIVAVVDRRLVSARWAALGFAIAGASIIVDGYREPGGDRWVSWFTVATHFLPLLIMLQAFLSRHRRNAPAFAAILTMMAAVFVMPDMPWAPPHWLRGVAVQATCTTIIAAGLPALWALRREAPVDWIAFGVVAGAALSYAGRTVVIFLNPIGDSQADVVAFYEGLNIAFHSMSALMGMSVGIVLLMTIGYDMLRGRIEESEIDPLTQLGNRRRFEKRIAEDGAGRRRVGAVLVIDLDHFKRVNDQFGHDAGDEILRAVGAKLNALFEGLGTVCRTGGEEFVVLLDDRHAEAVSALALSARAGIAALSFDGQLAGTGVTASVGFHYRAGDEDVPTSIRYADQAVYCAKADGRDRVVSAAKVRGLQTLRAVA</sequence>
<feature type="transmembrane region" description="Helical" evidence="3">
    <location>
        <begin position="147"/>
        <end position="169"/>
    </location>
</feature>
<comment type="catalytic activity">
    <reaction evidence="2">
        <text>2 GTP = 3',3'-c-di-GMP + 2 diphosphate</text>
        <dbReference type="Rhea" id="RHEA:24898"/>
        <dbReference type="ChEBI" id="CHEBI:33019"/>
        <dbReference type="ChEBI" id="CHEBI:37565"/>
        <dbReference type="ChEBI" id="CHEBI:58805"/>
        <dbReference type="EC" id="2.7.7.65"/>
    </reaction>
</comment>
<evidence type="ECO:0000313" key="5">
    <source>
        <dbReference type="EMBL" id="NYH95208.1"/>
    </source>
</evidence>
<organism evidence="5 6">
    <name type="scientific">Novosphingobium marinum</name>
    <dbReference type="NCBI Taxonomy" id="1514948"/>
    <lineage>
        <taxon>Bacteria</taxon>
        <taxon>Pseudomonadati</taxon>
        <taxon>Pseudomonadota</taxon>
        <taxon>Alphaproteobacteria</taxon>
        <taxon>Sphingomonadales</taxon>
        <taxon>Sphingomonadaceae</taxon>
        <taxon>Novosphingobium</taxon>
    </lineage>
</organism>
<reference evidence="5 6" key="1">
    <citation type="submission" date="2020-07" db="EMBL/GenBank/DDBJ databases">
        <title>Genomic Encyclopedia of Type Strains, Phase IV (KMG-IV): sequencing the most valuable type-strain genomes for metagenomic binning, comparative biology and taxonomic classification.</title>
        <authorList>
            <person name="Goeker M."/>
        </authorList>
    </citation>
    <scope>NUCLEOTIDE SEQUENCE [LARGE SCALE GENOMIC DNA]</scope>
    <source>
        <strain evidence="5 6">DSM 29043</strain>
    </source>
</reference>
<evidence type="ECO:0000313" key="6">
    <source>
        <dbReference type="Proteomes" id="UP000522081"/>
    </source>
</evidence>
<dbReference type="PROSITE" id="PS50887">
    <property type="entry name" value="GGDEF"/>
    <property type="match status" value="1"/>
</dbReference>
<feature type="transmembrane region" description="Helical" evidence="3">
    <location>
        <begin position="119"/>
        <end position="140"/>
    </location>
</feature>
<dbReference type="SUPFAM" id="SSF55073">
    <property type="entry name" value="Nucleotide cyclase"/>
    <property type="match status" value="1"/>
</dbReference>
<feature type="domain" description="GGDEF" evidence="4">
    <location>
        <begin position="249"/>
        <end position="381"/>
    </location>
</feature>
<comment type="caution">
    <text evidence="5">The sequence shown here is derived from an EMBL/GenBank/DDBJ whole genome shotgun (WGS) entry which is preliminary data.</text>
</comment>
<dbReference type="GO" id="GO:0005886">
    <property type="term" value="C:plasma membrane"/>
    <property type="evidence" value="ECO:0007669"/>
    <property type="project" value="TreeGrafter"/>
</dbReference>
<dbReference type="InterPro" id="IPR050469">
    <property type="entry name" value="Diguanylate_Cyclase"/>
</dbReference>
<keyword evidence="3" id="KW-0472">Membrane</keyword>
<feature type="transmembrane region" description="Helical" evidence="3">
    <location>
        <begin position="189"/>
        <end position="212"/>
    </location>
</feature>
<dbReference type="InterPro" id="IPR000160">
    <property type="entry name" value="GGDEF_dom"/>
</dbReference>
<dbReference type="Pfam" id="PF00990">
    <property type="entry name" value="GGDEF"/>
    <property type="match status" value="1"/>
</dbReference>
<dbReference type="EC" id="2.7.7.65" evidence="1"/>
<dbReference type="GO" id="GO:0052621">
    <property type="term" value="F:diguanylate cyclase activity"/>
    <property type="evidence" value="ECO:0007669"/>
    <property type="project" value="UniProtKB-EC"/>
</dbReference>
<dbReference type="NCBIfam" id="TIGR00254">
    <property type="entry name" value="GGDEF"/>
    <property type="match status" value="1"/>
</dbReference>
<feature type="transmembrane region" description="Helical" evidence="3">
    <location>
        <begin position="6"/>
        <end position="28"/>
    </location>
</feature>
<dbReference type="EMBL" id="JACBZF010000002">
    <property type="protein sequence ID" value="NYH95208.1"/>
    <property type="molecule type" value="Genomic_DNA"/>
</dbReference>
<dbReference type="InterPro" id="IPR029787">
    <property type="entry name" value="Nucleotide_cyclase"/>
</dbReference>
<dbReference type="AlphaFoldDB" id="A0A7Z0BUH4"/>
<dbReference type="PANTHER" id="PTHR45138">
    <property type="entry name" value="REGULATORY COMPONENTS OF SENSORY TRANSDUCTION SYSTEM"/>
    <property type="match status" value="1"/>
</dbReference>
<feature type="transmembrane region" description="Helical" evidence="3">
    <location>
        <begin position="90"/>
        <end position="107"/>
    </location>
</feature>